<keyword evidence="2" id="KW-0143">Chaperone</keyword>
<evidence type="ECO:0000256" key="2">
    <source>
        <dbReference type="ARBA" id="ARBA00023186"/>
    </source>
</evidence>
<evidence type="ECO:0000259" key="3">
    <source>
        <dbReference type="PROSITE" id="PS50076"/>
    </source>
</evidence>
<dbReference type="InParanoid" id="A0A1Y1URE5"/>
<dbReference type="GO" id="GO:0044571">
    <property type="term" value="P:[2Fe-2S] cluster assembly"/>
    <property type="evidence" value="ECO:0007669"/>
    <property type="project" value="InterPro"/>
</dbReference>
<dbReference type="InterPro" id="IPR036869">
    <property type="entry name" value="J_dom_sf"/>
</dbReference>
<dbReference type="Gene3D" id="1.10.287.110">
    <property type="entry name" value="DnaJ domain"/>
    <property type="match status" value="1"/>
</dbReference>
<comment type="caution">
    <text evidence="4">The sequence shown here is derived from an EMBL/GenBank/DDBJ whole genome shotgun (WGS) entry which is preliminary data.</text>
</comment>
<dbReference type="PANTHER" id="PTHR14021:SF15">
    <property type="entry name" value="IRON-SULFUR CLUSTER CO-CHAPERONE PROTEIN HSCB"/>
    <property type="match status" value="1"/>
</dbReference>
<evidence type="ECO:0000313" key="5">
    <source>
        <dbReference type="Proteomes" id="UP000193218"/>
    </source>
</evidence>
<name>A0A1Y1URE5_9TREE</name>
<dbReference type="GeneID" id="33554888"/>
<dbReference type="PANTHER" id="PTHR14021">
    <property type="entry name" value="IRON-SULFUR CLUSTER CO-CHAPERONE PROTEIN HSCB"/>
    <property type="match status" value="1"/>
</dbReference>
<dbReference type="RefSeq" id="XP_021874208.1">
    <property type="nucleotide sequence ID" value="XM_022013080.1"/>
</dbReference>
<dbReference type="Gene3D" id="1.20.1280.20">
    <property type="entry name" value="HscB, C-terminal domain"/>
    <property type="match status" value="1"/>
</dbReference>
<dbReference type="Pfam" id="PF07743">
    <property type="entry name" value="HSCB_C"/>
    <property type="match status" value="1"/>
</dbReference>
<reference evidence="4 5" key="1">
    <citation type="submission" date="2017-03" db="EMBL/GenBank/DDBJ databases">
        <title>Widespread Adenine N6-methylation of Active Genes in Fungi.</title>
        <authorList>
            <consortium name="DOE Joint Genome Institute"/>
            <person name="Mondo S.J."/>
            <person name="Dannebaum R.O."/>
            <person name="Kuo R.C."/>
            <person name="Louie K.B."/>
            <person name="Bewick A.J."/>
            <person name="Labutti K."/>
            <person name="Haridas S."/>
            <person name="Kuo A."/>
            <person name="Salamov A."/>
            <person name="Ahrendt S.R."/>
            <person name="Lau R."/>
            <person name="Bowen B.P."/>
            <person name="Lipzen A."/>
            <person name="Sullivan W."/>
            <person name="Andreopoulos W.B."/>
            <person name="Clum A."/>
            <person name="Lindquist E."/>
            <person name="Daum C."/>
            <person name="Northen T.R."/>
            <person name="Ramamoorthy G."/>
            <person name="Schmitz R.J."/>
            <person name="Gryganskyi A."/>
            <person name="Culley D."/>
            <person name="Magnuson J."/>
            <person name="James T.Y."/>
            <person name="O'Malley M.A."/>
            <person name="Stajich J.E."/>
            <person name="Spatafora J.W."/>
            <person name="Visel A."/>
            <person name="Grigoriev I.V."/>
        </authorList>
    </citation>
    <scope>NUCLEOTIDE SEQUENCE [LARGE SCALE GENOMIC DNA]</scope>
    <source>
        <strain evidence="4 5">NRRL Y-17943</strain>
    </source>
</reference>
<dbReference type="GO" id="GO:0051259">
    <property type="term" value="P:protein complex oligomerization"/>
    <property type="evidence" value="ECO:0007669"/>
    <property type="project" value="InterPro"/>
</dbReference>
<dbReference type="InterPro" id="IPR004640">
    <property type="entry name" value="HscB"/>
</dbReference>
<feature type="domain" description="J" evidence="3">
    <location>
        <begin position="130"/>
        <end position="204"/>
    </location>
</feature>
<dbReference type="Proteomes" id="UP000193218">
    <property type="component" value="Unassembled WGS sequence"/>
</dbReference>
<proteinExistence type="inferred from homology"/>
<dbReference type="GO" id="GO:0051087">
    <property type="term" value="F:protein-folding chaperone binding"/>
    <property type="evidence" value="ECO:0007669"/>
    <property type="project" value="InterPro"/>
</dbReference>
<dbReference type="InterPro" id="IPR036386">
    <property type="entry name" value="HscB_C_sf"/>
</dbReference>
<dbReference type="AlphaFoldDB" id="A0A1Y1URE5"/>
<dbReference type="OrthoDB" id="448954at2759"/>
<dbReference type="InterPro" id="IPR009073">
    <property type="entry name" value="HscB_oligo_C"/>
</dbReference>
<evidence type="ECO:0000256" key="1">
    <source>
        <dbReference type="ARBA" id="ARBA00010476"/>
    </source>
</evidence>
<dbReference type="GO" id="GO:0001671">
    <property type="term" value="F:ATPase activator activity"/>
    <property type="evidence" value="ECO:0007669"/>
    <property type="project" value="InterPro"/>
</dbReference>
<evidence type="ECO:0000313" key="4">
    <source>
        <dbReference type="EMBL" id="ORX40529.1"/>
    </source>
</evidence>
<dbReference type="InterPro" id="IPR001623">
    <property type="entry name" value="DnaJ_domain"/>
</dbReference>
<keyword evidence="5" id="KW-1185">Reference proteome</keyword>
<organism evidence="4 5">
    <name type="scientific">Kockovaella imperatae</name>
    <dbReference type="NCBI Taxonomy" id="4999"/>
    <lineage>
        <taxon>Eukaryota</taxon>
        <taxon>Fungi</taxon>
        <taxon>Dikarya</taxon>
        <taxon>Basidiomycota</taxon>
        <taxon>Agaricomycotina</taxon>
        <taxon>Tremellomycetes</taxon>
        <taxon>Tremellales</taxon>
        <taxon>Cuniculitremaceae</taxon>
        <taxon>Kockovaella</taxon>
    </lineage>
</organism>
<sequence>MRIGSASTTALVRRIPHLSSRQAPLQPPCNRAFAYRRCLADSTSKPQRACPSCQAHLPVTTTPCSECQKLLPFPSGLSHHSILGERAPFPLPATPFSAVSADLSCVSLSLSSLGLSEPILADSSSSITFDIPAELSTIPSHGYVLDVREARNKMLHRQRELHPDKFASEGEVIVQLARDLSGRVNEAYSVLADPLKRADYILSVHSSATEESDSLDDPMLLAEIMEAREDLENAETKDEVDRLGEENQERIESTIAQITEAFSQQPPDIVGAKGLAVQLRYWRGLEDAIRDWEPGKSQVMIH</sequence>
<dbReference type="SUPFAM" id="SSF47144">
    <property type="entry name" value="HSC20 (HSCB), C-terminal oligomerisation domain"/>
    <property type="match status" value="1"/>
</dbReference>
<accession>A0A1Y1URE5</accession>
<dbReference type="EMBL" id="NBSH01000001">
    <property type="protein sequence ID" value="ORX40529.1"/>
    <property type="molecule type" value="Genomic_DNA"/>
</dbReference>
<gene>
    <name evidence="4" type="ORF">BD324DRAFT_574695</name>
</gene>
<dbReference type="GO" id="GO:0005739">
    <property type="term" value="C:mitochondrion"/>
    <property type="evidence" value="ECO:0007669"/>
    <property type="project" value="TreeGrafter"/>
</dbReference>
<comment type="similarity">
    <text evidence="1">Belongs to the HscB family.</text>
</comment>
<protein>
    <recommendedName>
        <fullName evidence="3">J domain-containing protein</fullName>
    </recommendedName>
</protein>
<dbReference type="PROSITE" id="PS50076">
    <property type="entry name" value="DNAJ_2"/>
    <property type="match status" value="1"/>
</dbReference>
<dbReference type="FunCoup" id="A0A1Y1URE5">
    <property type="interactions" value="216"/>
</dbReference>
<dbReference type="SUPFAM" id="SSF46565">
    <property type="entry name" value="Chaperone J-domain"/>
    <property type="match status" value="1"/>
</dbReference>
<dbReference type="STRING" id="4999.A0A1Y1URE5"/>
<dbReference type="NCBIfam" id="TIGR00714">
    <property type="entry name" value="hscB"/>
    <property type="match status" value="1"/>
</dbReference>